<dbReference type="AlphaFoldDB" id="K0TD44"/>
<reference evidence="2 3" key="1">
    <citation type="journal article" date="2012" name="Genome Biol.">
        <title>Genome and low-iron response of an oceanic diatom adapted to chronic iron limitation.</title>
        <authorList>
            <person name="Lommer M."/>
            <person name="Specht M."/>
            <person name="Roy A.S."/>
            <person name="Kraemer L."/>
            <person name="Andreson R."/>
            <person name="Gutowska M.A."/>
            <person name="Wolf J."/>
            <person name="Bergner S.V."/>
            <person name="Schilhabel M.B."/>
            <person name="Klostermeier U.C."/>
            <person name="Beiko R.G."/>
            <person name="Rosenstiel P."/>
            <person name="Hippler M."/>
            <person name="Laroche J."/>
        </authorList>
    </citation>
    <scope>NUCLEOTIDE SEQUENCE [LARGE SCALE GENOMIC DNA]</scope>
    <source>
        <strain evidence="2 3">CCMP1005</strain>
    </source>
</reference>
<gene>
    <name evidence="2" type="ORF">THAOC_03224</name>
</gene>
<evidence type="ECO:0008006" key="4">
    <source>
        <dbReference type="Google" id="ProtNLM"/>
    </source>
</evidence>
<accession>K0TD44</accession>
<evidence type="ECO:0000256" key="1">
    <source>
        <dbReference type="SAM" id="MobiDB-lite"/>
    </source>
</evidence>
<evidence type="ECO:0000313" key="2">
    <source>
        <dbReference type="EMBL" id="EJK75064.1"/>
    </source>
</evidence>
<dbReference type="Proteomes" id="UP000266841">
    <property type="component" value="Unassembled WGS sequence"/>
</dbReference>
<keyword evidence="3" id="KW-1185">Reference proteome</keyword>
<feature type="region of interest" description="Disordered" evidence="1">
    <location>
        <begin position="1"/>
        <end position="31"/>
    </location>
</feature>
<name>K0TD44_THAOC</name>
<organism evidence="2 3">
    <name type="scientific">Thalassiosira oceanica</name>
    <name type="common">Marine diatom</name>
    <dbReference type="NCBI Taxonomy" id="159749"/>
    <lineage>
        <taxon>Eukaryota</taxon>
        <taxon>Sar</taxon>
        <taxon>Stramenopiles</taxon>
        <taxon>Ochrophyta</taxon>
        <taxon>Bacillariophyta</taxon>
        <taxon>Coscinodiscophyceae</taxon>
        <taxon>Thalassiosirophycidae</taxon>
        <taxon>Thalassiosirales</taxon>
        <taxon>Thalassiosiraceae</taxon>
        <taxon>Thalassiosira</taxon>
    </lineage>
</organism>
<dbReference type="EMBL" id="AGNL01003147">
    <property type="protein sequence ID" value="EJK75064.1"/>
    <property type="molecule type" value="Genomic_DNA"/>
</dbReference>
<comment type="caution">
    <text evidence="2">The sequence shown here is derived from an EMBL/GenBank/DDBJ whole genome shotgun (WGS) entry which is preliminary data.</text>
</comment>
<protein>
    <recommendedName>
        <fullName evidence="4">PDZ domain-containing protein</fullName>
    </recommendedName>
</protein>
<proteinExistence type="predicted"/>
<feature type="compositionally biased region" description="Polar residues" evidence="1">
    <location>
        <begin position="21"/>
        <end position="31"/>
    </location>
</feature>
<sequence length="410" mass="43421">MDSAPPGGPAGRWKGSEHDSQNVGRSQQSTKSKARFDDLFADVDEGKAILLRRPDLISLYDPSMLLQSECASCRIKLSVAGFEFNISADQSSNGRVVESISQDDADGIVNNSAVFEGGQHVKTIFGVGDSLSYAFGIDCGMSKSVIGIGETHDSSIGSENEISLQFEDTPRENSEKVAEGGSCTIDPTVSFKTIPDESPIRLCQSIIILSENGCLDESTPDVELSDGVRDATKSDPSIGIEFAQEDERLVVKSISKHSHFASPGCAVKEGHTVVGINEFIASVFTPEDAVFLVRSILASSPTQLSITTIATPKALTAWDKARKAAVLAGGGALVATGTALLVTPVHPLGHLFQLGGGAVLATEFEGARTVMDRAKARFDTVSSDASGRTSMKDRWRRLRSRGNGEGLPAS</sequence>
<evidence type="ECO:0000313" key="3">
    <source>
        <dbReference type="Proteomes" id="UP000266841"/>
    </source>
</evidence>